<evidence type="ECO:0000256" key="5">
    <source>
        <dbReference type="ARBA" id="ARBA00022553"/>
    </source>
</evidence>
<keyword evidence="3" id="KW-0963">Cytoplasm</keyword>
<dbReference type="GO" id="GO:0005634">
    <property type="term" value="C:nucleus"/>
    <property type="evidence" value="ECO:0007669"/>
    <property type="project" value="UniProtKB-SubCell"/>
</dbReference>
<evidence type="ECO:0000256" key="4">
    <source>
        <dbReference type="ARBA" id="ARBA00022499"/>
    </source>
</evidence>
<dbReference type="PROSITE" id="PS50827">
    <property type="entry name" value="DDT"/>
    <property type="match status" value="1"/>
</dbReference>
<sequence length="623" mass="69154">MAVTSDSVEVSVQTVRKSRSKCPGVRVVHGKIYDSEKGKTCHQCRQKTMDFMATCKNQKVNKQCPINYCRKCLMNRYGENAEEVSLKSDWICPKCRDVCNCSFCMKRKGHKPTGILVHTAKGQGFSSVLELLSVSGPQNLDRDKILANEGASPIKLASSIKVVSGRKTGKENSMDGKNDLNLNIGSIVEDGNPEEIGSKKLGNVGKVSDKKRKRKRKEGPSVQNTVSKEELKIQEGNEIPGGMGKDKTPVLFDGTPNASNCINGVSNMVNPNDLGTGITFAIESCKINACTAEVQSKKIEPEIQLPPGTCLTTVAGTEFSAEDVGDALQFLEFCISFGKALELKKGQAEAVLQEIINGRKLRRSQYSLVARFNILLLSLIHQEIGEEPPSLSPTKDQKSWLQALGECVSDCGFMSNEYPSDCFVKGNQGYDGLSASKKLKLLIFLCDEALNTLNLRSWIDDQQSKYKKEKKESREKIIAAKRKEKHMKQKMQDEVAKAIIAKTEGPLSVSEYEAIVSQIKSAATQAHAERIEAMNMMSKKIQRSDAVRTDRILLDADGHAFWRLAGYDGHSSILLQDMGTSDADKFCEKWFVYDAEEHEKEIEKYFSFLRLKRSRLNRTLSGS</sequence>
<evidence type="ECO:0000256" key="1">
    <source>
        <dbReference type="ARBA" id="ARBA00004123"/>
    </source>
</evidence>
<dbReference type="PANTHER" id="PTHR31169:SF8">
    <property type="entry name" value="ZINC-FINGER DOMAIN OF MONOAMINE-OXIDASE A REPRESSOR R1 PROTEIN"/>
    <property type="match status" value="1"/>
</dbReference>
<evidence type="ECO:0000313" key="12">
    <source>
        <dbReference type="EMBL" id="KAJ8751793.1"/>
    </source>
</evidence>
<accession>A0AAV8SIB8</accession>
<evidence type="ECO:0000256" key="3">
    <source>
        <dbReference type="ARBA" id="ARBA00022490"/>
    </source>
</evidence>
<dbReference type="GO" id="GO:0005737">
    <property type="term" value="C:cytoplasm"/>
    <property type="evidence" value="ECO:0007669"/>
    <property type="project" value="UniProtKB-SubCell"/>
</dbReference>
<keyword evidence="7" id="KW-0805">Transcription regulation</keyword>
<keyword evidence="6" id="KW-0832">Ubl conjugation</keyword>
<dbReference type="Pfam" id="PF10497">
    <property type="entry name" value="zf-4CXXC_R1"/>
    <property type="match status" value="1"/>
</dbReference>
<dbReference type="InterPro" id="IPR018866">
    <property type="entry name" value="Znf-4CXXC_R1"/>
</dbReference>
<reference evidence="12 13" key="1">
    <citation type="submission" date="2021-09" db="EMBL/GenBank/DDBJ databases">
        <title>Genomic insights and catalytic innovation underlie evolution of tropane alkaloids biosynthesis.</title>
        <authorList>
            <person name="Wang Y.-J."/>
            <person name="Tian T."/>
            <person name="Huang J.-P."/>
            <person name="Huang S.-X."/>
        </authorList>
    </citation>
    <scope>NUCLEOTIDE SEQUENCE [LARGE SCALE GENOMIC DNA]</scope>
    <source>
        <strain evidence="12">KIB-2018</strain>
        <tissue evidence="12">Leaf</tissue>
    </source>
</reference>
<dbReference type="InterPro" id="IPR040221">
    <property type="entry name" value="CDCA7/CDA7L"/>
</dbReference>
<organism evidence="12 13">
    <name type="scientific">Erythroxylum novogranatense</name>
    <dbReference type="NCBI Taxonomy" id="1862640"/>
    <lineage>
        <taxon>Eukaryota</taxon>
        <taxon>Viridiplantae</taxon>
        <taxon>Streptophyta</taxon>
        <taxon>Embryophyta</taxon>
        <taxon>Tracheophyta</taxon>
        <taxon>Spermatophyta</taxon>
        <taxon>Magnoliopsida</taxon>
        <taxon>eudicotyledons</taxon>
        <taxon>Gunneridae</taxon>
        <taxon>Pentapetalae</taxon>
        <taxon>rosids</taxon>
        <taxon>fabids</taxon>
        <taxon>Malpighiales</taxon>
        <taxon>Erythroxylaceae</taxon>
        <taxon>Erythroxylum</taxon>
    </lineage>
</organism>
<evidence type="ECO:0000256" key="10">
    <source>
        <dbReference type="SAM" id="MobiDB-lite"/>
    </source>
</evidence>
<evidence type="ECO:0000256" key="8">
    <source>
        <dbReference type="ARBA" id="ARBA00023163"/>
    </source>
</evidence>
<evidence type="ECO:0000256" key="2">
    <source>
        <dbReference type="ARBA" id="ARBA00004496"/>
    </source>
</evidence>
<evidence type="ECO:0000259" key="11">
    <source>
        <dbReference type="PROSITE" id="PS50827"/>
    </source>
</evidence>
<dbReference type="SMART" id="SM00571">
    <property type="entry name" value="DDT"/>
    <property type="match status" value="1"/>
</dbReference>
<dbReference type="Proteomes" id="UP001159364">
    <property type="component" value="Linkage Group LG11"/>
</dbReference>
<name>A0AAV8SIB8_9ROSI</name>
<proteinExistence type="predicted"/>
<comment type="caution">
    <text evidence="12">The sequence shown here is derived from an EMBL/GenBank/DDBJ whole genome shotgun (WGS) entry which is preliminary data.</text>
</comment>
<evidence type="ECO:0000313" key="13">
    <source>
        <dbReference type="Proteomes" id="UP001159364"/>
    </source>
</evidence>
<dbReference type="GO" id="GO:0006355">
    <property type="term" value="P:regulation of DNA-templated transcription"/>
    <property type="evidence" value="ECO:0007669"/>
    <property type="project" value="InterPro"/>
</dbReference>
<comment type="subcellular location">
    <subcellularLocation>
        <location evidence="2">Cytoplasm</location>
    </subcellularLocation>
    <subcellularLocation>
        <location evidence="1">Nucleus</location>
    </subcellularLocation>
</comment>
<dbReference type="AlphaFoldDB" id="A0AAV8SIB8"/>
<evidence type="ECO:0000256" key="7">
    <source>
        <dbReference type="ARBA" id="ARBA00023015"/>
    </source>
</evidence>
<keyword evidence="5" id="KW-0597">Phosphoprotein</keyword>
<dbReference type="InterPro" id="IPR018501">
    <property type="entry name" value="DDT_dom"/>
</dbReference>
<dbReference type="PANTHER" id="PTHR31169">
    <property type="entry name" value="OS05G0300700 PROTEIN"/>
    <property type="match status" value="1"/>
</dbReference>
<evidence type="ECO:0000256" key="6">
    <source>
        <dbReference type="ARBA" id="ARBA00022843"/>
    </source>
</evidence>
<feature type="domain" description="DDT" evidence="11">
    <location>
        <begin position="321"/>
        <end position="386"/>
    </location>
</feature>
<keyword evidence="8" id="KW-0804">Transcription</keyword>
<feature type="region of interest" description="Disordered" evidence="10">
    <location>
        <begin position="193"/>
        <end position="224"/>
    </location>
</feature>
<gene>
    <name evidence="12" type="ORF">K2173_025980</name>
</gene>
<keyword evidence="13" id="KW-1185">Reference proteome</keyword>
<dbReference type="EMBL" id="JAIWQS010000011">
    <property type="protein sequence ID" value="KAJ8751793.1"/>
    <property type="molecule type" value="Genomic_DNA"/>
</dbReference>
<evidence type="ECO:0000256" key="9">
    <source>
        <dbReference type="ARBA" id="ARBA00023242"/>
    </source>
</evidence>
<keyword evidence="9" id="KW-0539">Nucleus</keyword>
<keyword evidence="4" id="KW-1017">Isopeptide bond</keyword>
<protein>
    <recommendedName>
        <fullName evidence="11">DDT domain-containing protein</fullName>
    </recommendedName>
</protein>